<dbReference type="Gene3D" id="3.20.20.190">
    <property type="entry name" value="Phosphatidylinositol (PI) phosphodiesterase"/>
    <property type="match status" value="1"/>
</dbReference>
<keyword evidence="1" id="KW-1133">Transmembrane helix</keyword>
<reference evidence="3" key="1">
    <citation type="submission" date="2021-05" db="EMBL/GenBank/DDBJ databases">
        <title>Pangenome of Leuconostoc gelidum warrants species status for Leuconostoc gelidum subsp. gasicomitatum.</title>
        <authorList>
            <person name="Johansson P."/>
            <person name="Sade E."/>
            <person name="Hultman J."/>
            <person name="Auvinen P."/>
            <person name="Bjorkroth J."/>
        </authorList>
    </citation>
    <scope>NUCLEOTIDE SEQUENCE</scope>
    <source>
        <strain evidence="3">A.21.4</strain>
    </source>
</reference>
<dbReference type="InterPro" id="IPR017946">
    <property type="entry name" value="PLC-like_Pdiesterase_TIM-brl"/>
</dbReference>
<dbReference type="Pfam" id="PF03009">
    <property type="entry name" value="GDPD"/>
    <property type="match status" value="1"/>
</dbReference>
<accession>A0A9Q3XT89</accession>
<feature type="transmembrane region" description="Helical" evidence="1">
    <location>
        <begin position="217"/>
        <end position="243"/>
    </location>
</feature>
<dbReference type="RefSeq" id="WP_224144203.1">
    <property type="nucleotide sequence ID" value="NZ_CBCPIF010000001.1"/>
</dbReference>
<proteinExistence type="predicted"/>
<keyword evidence="1" id="KW-0812">Transmembrane</keyword>
<dbReference type="GO" id="GO:0008081">
    <property type="term" value="F:phosphoric diester hydrolase activity"/>
    <property type="evidence" value="ECO:0007669"/>
    <property type="project" value="InterPro"/>
</dbReference>
<dbReference type="AlphaFoldDB" id="A0A9Q3XT89"/>
<evidence type="ECO:0000256" key="1">
    <source>
        <dbReference type="SAM" id="Phobius"/>
    </source>
</evidence>
<gene>
    <name evidence="3" type="ORF">KIJ12_05930</name>
</gene>
<feature type="transmembrane region" description="Helical" evidence="1">
    <location>
        <begin position="168"/>
        <end position="196"/>
    </location>
</feature>
<dbReference type="SUPFAM" id="SSF51695">
    <property type="entry name" value="PLC-like phosphodiesterases"/>
    <property type="match status" value="1"/>
</dbReference>
<dbReference type="Proteomes" id="UP000752647">
    <property type="component" value="Unassembled WGS sequence"/>
</dbReference>
<keyword evidence="1" id="KW-0472">Membrane</keyword>
<dbReference type="InterPro" id="IPR030395">
    <property type="entry name" value="GP_PDE_dom"/>
</dbReference>
<dbReference type="InterPro" id="IPR018476">
    <property type="entry name" value="GlyceroP-diester-Pdiesterase_M"/>
</dbReference>
<evidence type="ECO:0000313" key="4">
    <source>
        <dbReference type="Proteomes" id="UP000752647"/>
    </source>
</evidence>
<dbReference type="Pfam" id="PF10110">
    <property type="entry name" value="GPDPase_memb"/>
    <property type="match status" value="1"/>
</dbReference>
<evidence type="ECO:0000313" key="3">
    <source>
        <dbReference type="EMBL" id="MBZ5962684.1"/>
    </source>
</evidence>
<feature type="transmembrane region" description="Helical" evidence="1">
    <location>
        <begin position="70"/>
        <end position="100"/>
    </location>
</feature>
<dbReference type="CDD" id="cd08579">
    <property type="entry name" value="GDPD_memb_like"/>
    <property type="match status" value="1"/>
</dbReference>
<feature type="transmembrane region" description="Helical" evidence="1">
    <location>
        <begin position="121"/>
        <end position="141"/>
    </location>
</feature>
<feature type="transmembrane region" description="Helical" evidence="1">
    <location>
        <begin position="21"/>
        <end position="41"/>
    </location>
</feature>
<dbReference type="GO" id="GO:0006629">
    <property type="term" value="P:lipid metabolic process"/>
    <property type="evidence" value="ECO:0007669"/>
    <property type="project" value="InterPro"/>
</dbReference>
<feature type="transmembrane region" description="Helical" evidence="1">
    <location>
        <begin position="263"/>
        <end position="288"/>
    </location>
</feature>
<sequence>MQYIRLKIKDSVEFLWHSKSYLKSVFAIHALFIFILLPILGESSQFILKISQINYLSLNNLGTMMRQQPLVFLALISIFILSILLSFFEFAFLLISVYFIQTRQPVSVRQLLVITLRQLRKVGISTGLFFLFYLVLILPLGGVSYSSNLLSKVKIPAFLMDYIFDHRFIVVSAFILVYILLTYIGVRLIFVLPNLILNDLSIGEAIKSSLTITRRKFVTILLKLAAIGFGMLLFSSVSIAGLIGIQKLVEQYSHSYTVVSAAVIMTLLQIIILINIAITTVGMFLVIIDFMSKNNVLSAIKKPDSLFSSAYRKNFANRLSAPLYIVLGIMSAVIVGGYNFDYLKSVDISKPISVSHRGVSEKNGVQNSISAMNRTAQYHPDYVEMDVQLTKDNQFVVFHDFNLKQLTGVNNTPENMNLNALTKLKVHENNQVQPIESFDDYLKAAKAIHQKLLIELKTPNKDNRQLVARFMWKYQKDIQENDYMIQSLNFELIEDVKKIAPTVKAGYILPFNLIGPPISHSDFYTVEFSTVNKHFIQTAHNERKKVFVWTPNDKKSILRMMYFGADGVITDNMPAVGRAMTDANHITYSDKLLYYVAGLG</sequence>
<feature type="transmembrane region" description="Helical" evidence="1">
    <location>
        <begin position="321"/>
        <end position="340"/>
    </location>
</feature>
<comment type="caution">
    <text evidence="3">The sequence shown here is derived from an EMBL/GenBank/DDBJ whole genome shotgun (WGS) entry which is preliminary data.</text>
</comment>
<dbReference type="EMBL" id="JAHBFI010000014">
    <property type="protein sequence ID" value="MBZ5962684.1"/>
    <property type="molecule type" value="Genomic_DNA"/>
</dbReference>
<evidence type="ECO:0000259" key="2">
    <source>
        <dbReference type="PROSITE" id="PS51704"/>
    </source>
</evidence>
<dbReference type="PANTHER" id="PTHR46211">
    <property type="entry name" value="GLYCEROPHOSPHORYL DIESTER PHOSPHODIESTERASE"/>
    <property type="match status" value="1"/>
</dbReference>
<dbReference type="PROSITE" id="PS51704">
    <property type="entry name" value="GP_PDE"/>
    <property type="match status" value="1"/>
</dbReference>
<feature type="domain" description="GP-PDE" evidence="2">
    <location>
        <begin position="351"/>
        <end position="580"/>
    </location>
</feature>
<dbReference type="PANTHER" id="PTHR46211:SF8">
    <property type="entry name" value="PHOSPHODIESTERASE"/>
    <property type="match status" value="1"/>
</dbReference>
<organism evidence="3 4">
    <name type="scientific">Leuconostoc gasicomitatum</name>
    <dbReference type="NCBI Taxonomy" id="115778"/>
    <lineage>
        <taxon>Bacteria</taxon>
        <taxon>Bacillati</taxon>
        <taxon>Bacillota</taxon>
        <taxon>Bacilli</taxon>
        <taxon>Lactobacillales</taxon>
        <taxon>Lactobacillaceae</taxon>
        <taxon>Leuconostoc</taxon>
        <taxon>Leuconostoc gelidum group</taxon>
    </lineage>
</organism>
<protein>
    <submittedName>
        <fullName evidence="3">Glycerophosphodiester phosphodiesterase</fullName>
    </submittedName>
</protein>
<name>A0A9Q3XT89_9LACO</name>